<evidence type="ECO:0000256" key="1">
    <source>
        <dbReference type="ARBA" id="ARBA00009861"/>
    </source>
</evidence>
<name>A0A0R0F425_SOYBN</name>
<accession>A0A0R0F425</accession>
<sequence>MALEQGNQEGLRYHSPIRQIYRNKPSPKENKDPSQVIRQALAKTLVFYYPFAGRQQIDGGLYWGGRVMFVEADADVTLAQFGDALQPPFPCFQEITNTPPSTRTGNLQVTRLRCSGGFILATRVNHTMMSDGAGLSQFMNTWAEMARGVKSPSIAPVWRRELLMARDPPRITCNHREFEHVPDTKERIIIPENVLRSFFFGPADHCTTFDLITECLWRCRTTALQIEPEEDVRLMCIVNARARFYPPLPVGYYGNAFPYPAAVTAAGKLLKSEVTEEYMHSVADLMVIKERCLFTTVRSYMLFDFGWGDVVYGGLAEVEAGDFPGVTYFIPYKNAKGEEGLVMKYKMLCFLIIKYLLSMLT</sequence>
<dbReference type="EMBL" id="CM000852">
    <property type="protein sequence ID" value="KRG96932.1"/>
    <property type="molecule type" value="Genomic_DNA"/>
</dbReference>
<evidence type="ECO:0008006" key="6">
    <source>
        <dbReference type="Google" id="ProtNLM"/>
    </source>
</evidence>
<dbReference type="AlphaFoldDB" id="A0A0R0F425"/>
<comment type="similarity">
    <text evidence="1">Belongs to the plant acyltransferase family.</text>
</comment>
<reference evidence="4" key="2">
    <citation type="submission" date="2018-02" db="UniProtKB">
        <authorList>
            <consortium name="EnsemblPlants"/>
        </authorList>
    </citation>
    <scope>IDENTIFICATION</scope>
    <source>
        <strain evidence="4">Williams 82</strain>
    </source>
</reference>
<dbReference type="PANTHER" id="PTHR31147:SF66">
    <property type="entry name" value="OS05G0315700 PROTEIN"/>
    <property type="match status" value="1"/>
</dbReference>
<evidence type="ECO:0000313" key="4">
    <source>
        <dbReference type="EnsemblPlants" id="KRG96932"/>
    </source>
</evidence>
<dbReference type="EnsemblPlants" id="KRG96932">
    <property type="protein sequence ID" value="KRG96932"/>
    <property type="gene ID" value="GLYMA_19G241900"/>
</dbReference>
<dbReference type="InParanoid" id="A0A0R0F425"/>
<gene>
    <name evidence="3" type="ORF">GLYMA_19G241900</name>
</gene>
<evidence type="ECO:0000256" key="2">
    <source>
        <dbReference type="ARBA" id="ARBA00022679"/>
    </source>
</evidence>
<reference evidence="3 4" key="1">
    <citation type="journal article" date="2010" name="Nature">
        <title>Genome sequence of the palaeopolyploid soybean.</title>
        <authorList>
            <person name="Schmutz J."/>
            <person name="Cannon S.B."/>
            <person name="Schlueter J."/>
            <person name="Ma J."/>
            <person name="Mitros T."/>
            <person name="Nelson W."/>
            <person name="Hyten D.L."/>
            <person name="Song Q."/>
            <person name="Thelen J.J."/>
            <person name="Cheng J."/>
            <person name="Xu D."/>
            <person name="Hellsten U."/>
            <person name="May G.D."/>
            <person name="Yu Y."/>
            <person name="Sakurai T."/>
            <person name="Umezawa T."/>
            <person name="Bhattacharyya M.K."/>
            <person name="Sandhu D."/>
            <person name="Valliyodan B."/>
            <person name="Lindquist E."/>
            <person name="Peto M."/>
            <person name="Grant D."/>
            <person name="Shu S."/>
            <person name="Goodstein D."/>
            <person name="Barry K."/>
            <person name="Futrell-Griggs M."/>
            <person name="Abernathy B."/>
            <person name="Du J."/>
            <person name="Tian Z."/>
            <person name="Zhu L."/>
            <person name="Gill N."/>
            <person name="Joshi T."/>
            <person name="Libault M."/>
            <person name="Sethuraman A."/>
            <person name="Zhang X.-C."/>
            <person name="Shinozaki K."/>
            <person name="Nguyen H.T."/>
            <person name="Wing R.A."/>
            <person name="Cregan P."/>
            <person name="Specht J."/>
            <person name="Grimwood J."/>
            <person name="Rokhsar D."/>
            <person name="Stacey G."/>
            <person name="Shoemaker R.C."/>
            <person name="Jackson S.A."/>
        </authorList>
    </citation>
    <scope>NUCLEOTIDE SEQUENCE</scope>
    <source>
        <strain evidence="4">cv. Williams 82</strain>
        <tissue evidence="3">Callus</tissue>
    </source>
</reference>
<protein>
    <recommendedName>
        <fullName evidence="6">Benzyl alcohol O-benzoyltransferase</fullName>
    </recommendedName>
</protein>
<keyword evidence="5" id="KW-1185">Reference proteome</keyword>
<dbReference type="InterPro" id="IPR050898">
    <property type="entry name" value="Plant_acyltransferase"/>
</dbReference>
<dbReference type="InterPro" id="IPR023213">
    <property type="entry name" value="CAT-like_dom_sf"/>
</dbReference>
<dbReference type="Proteomes" id="UP000008827">
    <property type="component" value="Chromosome 19"/>
</dbReference>
<proteinExistence type="inferred from homology"/>
<evidence type="ECO:0000313" key="3">
    <source>
        <dbReference type="EMBL" id="KRG96932.1"/>
    </source>
</evidence>
<dbReference type="OMA" id="ITCAHLE"/>
<keyword evidence="2" id="KW-0808">Transferase</keyword>
<dbReference type="PANTHER" id="PTHR31147">
    <property type="entry name" value="ACYL TRANSFERASE 4"/>
    <property type="match status" value="1"/>
</dbReference>
<reference evidence="3" key="3">
    <citation type="submission" date="2018-07" db="EMBL/GenBank/DDBJ databases">
        <title>WGS assembly of Glycine max.</title>
        <authorList>
            <person name="Schmutz J."/>
            <person name="Cannon S."/>
            <person name="Schlueter J."/>
            <person name="Ma J."/>
            <person name="Mitros T."/>
            <person name="Nelson W."/>
            <person name="Hyten D."/>
            <person name="Song Q."/>
            <person name="Thelen J."/>
            <person name="Cheng J."/>
            <person name="Xu D."/>
            <person name="Hellsten U."/>
            <person name="May G."/>
            <person name="Yu Y."/>
            <person name="Sakurai T."/>
            <person name="Umezawa T."/>
            <person name="Bhattacharyya M."/>
            <person name="Sandhu D."/>
            <person name="Valliyodan B."/>
            <person name="Lindquist E."/>
            <person name="Peto M."/>
            <person name="Grant D."/>
            <person name="Shu S."/>
            <person name="Goodstein D."/>
            <person name="Barry K."/>
            <person name="Futrell-Griggs M."/>
            <person name="Abernathy B."/>
            <person name="Du J."/>
            <person name="Tian Z."/>
            <person name="Zhu L."/>
            <person name="Gill N."/>
            <person name="Joshi T."/>
            <person name="Libault M."/>
            <person name="Sethuraman A."/>
            <person name="Zhang X."/>
            <person name="Shinozaki K."/>
            <person name="Nguyen H."/>
            <person name="Wing R."/>
            <person name="Cregan P."/>
            <person name="Specht J."/>
            <person name="Grimwood J."/>
            <person name="Rokhsar D."/>
            <person name="Stacey G."/>
            <person name="Shoemaker R."/>
            <person name="Jackson S."/>
        </authorList>
    </citation>
    <scope>NUCLEOTIDE SEQUENCE</scope>
    <source>
        <tissue evidence="3">Callus</tissue>
    </source>
</reference>
<dbReference type="Gramene" id="KRG96932">
    <property type="protein sequence ID" value="KRG96932"/>
    <property type="gene ID" value="GLYMA_19G241900"/>
</dbReference>
<dbReference type="Gene3D" id="3.30.559.10">
    <property type="entry name" value="Chloramphenicol acetyltransferase-like domain"/>
    <property type="match status" value="2"/>
</dbReference>
<dbReference type="Pfam" id="PF02458">
    <property type="entry name" value="Transferase"/>
    <property type="match status" value="2"/>
</dbReference>
<dbReference type="SMR" id="A0A0R0F425"/>
<evidence type="ECO:0000313" key="5">
    <source>
        <dbReference type="Proteomes" id="UP000008827"/>
    </source>
</evidence>
<dbReference type="GO" id="GO:0016747">
    <property type="term" value="F:acyltransferase activity, transferring groups other than amino-acyl groups"/>
    <property type="evidence" value="ECO:0000318"/>
    <property type="project" value="GO_Central"/>
</dbReference>
<organism evidence="3">
    <name type="scientific">Glycine max</name>
    <name type="common">Soybean</name>
    <name type="synonym">Glycine hispida</name>
    <dbReference type="NCBI Taxonomy" id="3847"/>
    <lineage>
        <taxon>Eukaryota</taxon>
        <taxon>Viridiplantae</taxon>
        <taxon>Streptophyta</taxon>
        <taxon>Embryophyta</taxon>
        <taxon>Tracheophyta</taxon>
        <taxon>Spermatophyta</taxon>
        <taxon>Magnoliopsida</taxon>
        <taxon>eudicotyledons</taxon>
        <taxon>Gunneridae</taxon>
        <taxon>Pentapetalae</taxon>
        <taxon>rosids</taxon>
        <taxon>fabids</taxon>
        <taxon>Fabales</taxon>
        <taxon>Fabaceae</taxon>
        <taxon>Papilionoideae</taxon>
        <taxon>50 kb inversion clade</taxon>
        <taxon>NPAAA clade</taxon>
        <taxon>indigoferoid/millettioid clade</taxon>
        <taxon>Phaseoleae</taxon>
        <taxon>Glycine</taxon>
        <taxon>Glycine subgen. Soja</taxon>
    </lineage>
</organism>